<dbReference type="Proteomes" id="UP000263094">
    <property type="component" value="Unassembled WGS sequence"/>
</dbReference>
<proteinExistence type="predicted"/>
<gene>
    <name evidence="1" type="ORF">DY218_26265</name>
</gene>
<keyword evidence="2" id="KW-1185">Reference proteome</keyword>
<dbReference type="OrthoDB" id="4210192at2"/>
<dbReference type="AlphaFoldDB" id="A0A372LZD7"/>
<accession>A0A372LZD7</accession>
<dbReference type="RefSeq" id="WP_128558595.1">
    <property type="nucleotide sequence ID" value="NZ_QUAK01000186.1"/>
</dbReference>
<sequence>MNPELIRYRIMAQRTDPEHPGASVVTNYAYGRSVEEAVAKARKALEEPGGLYGDQGLYRVVEVVEESPSSELRQQEDARRRCLTTILENATTTVRGREPDSPDVELLSRLDDFFTRAVTFPDPHTSGVHPRPHQATFGWTSDKPYIQHASDPGRALALFLLLPGSPRPGPGGGRPSR</sequence>
<protein>
    <submittedName>
        <fullName evidence="1">Uncharacterized protein</fullName>
    </submittedName>
</protein>
<reference evidence="1 2" key="1">
    <citation type="submission" date="2018-08" db="EMBL/GenBank/DDBJ databases">
        <title>Isolation, diversity and antifungal activity of Actinobacteria from wheat.</title>
        <authorList>
            <person name="Han C."/>
        </authorList>
    </citation>
    <scope>NUCLEOTIDE SEQUENCE [LARGE SCALE GENOMIC DNA]</scope>
    <source>
        <strain evidence="1 2">NEAU-YY421</strain>
    </source>
</reference>
<organism evidence="1 2">
    <name type="scientific">Streptomyces triticagri</name>
    <dbReference type="NCBI Taxonomy" id="2293568"/>
    <lineage>
        <taxon>Bacteria</taxon>
        <taxon>Bacillati</taxon>
        <taxon>Actinomycetota</taxon>
        <taxon>Actinomycetes</taxon>
        <taxon>Kitasatosporales</taxon>
        <taxon>Streptomycetaceae</taxon>
        <taxon>Streptomyces</taxon>
    </lineage>
</organism>
<evidence type="ECO:0000313" key="2">
    <source>
        <dbReference type="Proteomes" id="UP000263094"/>
    </source>
</evidence>
<name>A0A372LZD7_9ACTN</name>
<comment type="caution">
    <text evidence="1">The sequence shown here is derived from an EMBL/GenBank/DDBJ whole genome shotgun (WGS) entry which is preliminary data.</text>
</comment>
<dbReference type="EMBL" id="QUAK01000186">
    <property type="protein sequence ID" value="RFU83730.1"/>
    <property type="molecule type" value="Genomic_DNA"/>
</dbReference>
<evidence type="ECO:0000313" key="1">
    <source>
        <dbReference type="EMBL" id="RFU83730.1"/>
    </source>
</evidence>